<dbReference type="SMART" id="SM00015">
    <property type="entry name" value="IQ"/>
    <property type="match status" value="6"/>
</dbReference>
<dbReference type="CDD" id="cd23767">
    <property type="entry name" value="IQCD"/>
    <property type="match status" value="2"/>
</dbReference>
<dbReference type="Gene3D" id="1.20.5.190">
    <property type="match status" value="3"/>
</dbReference>
<dbReference type="WBParaSite" id="L893_g2768.t1">
    <property type="protein sequence ID" value="L893_g2768.t1"/>
    <property type="gene ID" value="L893_g2768"/>
</dbReference>
<evidence type="ECO:0000256" key="1">
    <source>
        <dbReference type="ARBA" id="ARBA00004496"/>
    </source>
</evidence>
<dbReference type="GO" id="GO:0051295">
    <property type="term" value="P:establishment of meiotic spindle localization"/>
    <property type="evidence" value="ECO:0007669"/>
    <property type="project" value="TreeGrafter"/>
</dbReference>
<dbReference type="InterPro" id="IPR051185">
    <property type="entry name" value="ASPM"/>
</dbReference>
<dbReference type="GO" id="GO:0007051">
    <property type="term" value="P:spindle organization"/>
    <property type="evidence" value="ECO:0007669"/>
    <property type="project" value="TreeGrafter"/>
</dbReference>
<dbReference type="PANTHER" id="PTHR22706:SF1">
    <property type="entry name" value="ASSEMBLY FACTOR FOR SPINDLE MICROTUBULES"/>
    <property type="match status" value="1"/>
</dbReference>
<dbReference type="AlphaFoldDB" id="A0A1I7ZM63"/>
<dbReference type="SUPFAM" id="SSF52540">
    <property type="entry name" value="P-loop containing nucleoside triphosphate hydrolases"/>
    <property type="match status" value="2"/>
</dbReference>
<dbReference type="Pfam" id="PF00612">
    <property type="entry name" value="IQ"/>
    <property type="match status" value="6"/>
</dbReference>
<sequence>MDDENISISPSVPFVKQRRRSQSCGLLTPSKLNIHQSQTPFYTETPNYQLQRRAQLEARMNARREAAKARVVESKLRQKFDAAETAQVFLNSTGNTNCRPVANMYDTEEQQSKQLSALAKWINHLVGTDYYDTSEVDALLTKTKSEAEKYLRELLGNFSKESVKKEMNSNERLSSQMRVKEKTMTALQTKGTALFLSSPFPSEINRLVQGGQISVRADKKVFSDIGLQMDILQLFLSFHPIWLQAGLQLITGQKLVVNNTQRRHISVLTEFIQKYIMSDPSILSSKKYVIGKSKKIVTPEGVMVLHRHFIAKTCHFLIAVELMRSSKLVPHMKCLFLRNSQYKCFNDIYAMLSKEILAGSTNLPKLLKKIGFNPEFKQGFFEEYDYSVGNNFSSMLGDGFTLGKVIEIVGGYEIDQVIKMLRNPGGDRLRKLGNLRTVLQMARHKGIDIGDVKPENILLGNVNTVLELIWRIIGFYAVSTPKHSIQYVEKSAVIIQAHFRGFLTRQAYAKEIGERKDRMKQRTKAIHNACCDVPLHDATFTVTNREQNWGATVIQAYSRGFLTRRKYALVRQTYRGTVMERQYKAAIVIQATVRGFLARIKFVREMKKRTAELREQIGIQRNKAAIVIQAALRRFFARQRYVKMVEEKRSQMSSILEDQNRAALIIQAAVRMFLIQRRFRRMILKKPQDRQYTEKQEKAAITIQAAVKGFLTRYHYAKEIAERKIFITEWKDKLVENPEINVPIYERMRSCLEALLDESFKVRMLAAFNIAKFAWLSSRCAEYIAENNGIPVVIDSMNNVNRGICTEDALEQLGSILLVLVQSRSHIVRFEVRKHAEATIKCVFHHMYAHLKSEKVLNTLGRIVLAMLKLRVPVEYFDKVRFQRKKIWEKCSKLPGKDSRWSIISVVVESVDSYS</sequence>
<comment type="subcellular location">
    <subcellularLocation>
        <location evidence="1">Cytoplasm</location>
    </subcellularLocation>
</comment>
<dbReference type="PROSITE" id="PS50096">
    <property type="entry name" value="IQ"/>
    <property type="match status" value="6"/>
</dbReference>
<reference evidence="6" key="1">
    <citation type="submission" date="2016-11" db="UniProtKB">
        <authorList>
            <consortium name="WormBaseParasite"/>
        </authorList>
    </citation>
    <scope>IDENTIFICATION</scope>
</reference>
<accession>A0A1I7ZM63</accession>
<dbReference type="SUPFAM" id="SSF47576">
    <property type="entry name" value="Calponin-homology domain, CH-domain"/>
    <property type="match status" value="1"/>
</dbReference>
<dbReference type="GO" id="GO:0000278">
    <property type="term" value="P:mitotic cell cycle"/>
    <property type="evidence" value="ECO:0007669"/>
    <property type="project" value="TreeGrafter"/>
</dbReference>
<organism evidence="5 6">
    <name type="scientific">Steinernema glaseri</name>
    <dbReference type="NCBI Taxonomy" id="37863"/>
    <lineage>
        <taxon>Eukaryota</taxon>
        <taxon>Metazoa</taxon>
        <taxon>Ecdysozoa</taxon>
        <taxon>Nematoda</taxon>
        <taxon>Chromadorea</taxon>
        <taxon>Rhabditida</taxon>
        <taxon>Tylenchina</taxon>
        <taxon>Panagrolaimomorpha</taxon>
        <taxon>Strongyloidoidea</taxon>
        <taxon>Steinernematidae</taxon>
        <taxon>Steinernema</taxon>
    </lineage>
</organism>
<dbReference type="InterPro" id="IPR036872">
    <property type="entry name" value="CH_dom_sf"/>
</dbReference>
<name>A0A1I7ZM63_9BILA</name>
<keyword evidence="2" id="KW-0963">Cytoplasm</keyword>
<dbReference type="GO" id="GO:0005737">
    <property type="term" value="C:cytoplasm"/>
    <property type="evidence" value="ECO:0007669"/>
    <property type="project" value="UniProtKB-SubCell"/>
</dbReference>
<evidence type="ECO:0000256" key="2">
    <source>
        <dbReference type="ARBA" id="ARBA00022490"/>
    </source>
</evidence>
<keyword evidence="5" id="KW-1185">Reference proteome</keyword>
<dbReference type="InterPro" id="IPR000048">
    <property type="entry name" value="IQ_motif_EF-hand-BS"/>
</dbReference>
<evidence type="ECO:0000256" key="4">
    <source>
        <dbReference type="ARBA" id="ARBA00022860"/>
    </source>
</evidence>
<keyword evidence="4" id="KW-0112">Calmodulin-binding</keyword>
<evidence type="ECO:0000313" key="5">
    <source>
        <dbReference type="Proteomes" id="UP000095287"/>
    </source>
</evidence>
<dbReference type="InterPro" id="IPR027417">
    <property type="entry name" value="P-loop_NTPase"/>
</dbReference>
<evidence type="ECO:0000313" key="6">
    <source>
        <dbReference type="WBParaSite" id="L893_g2768.t1"/>
    </source>
</evidence>
<proteinExistence type="predicted"/>
<keyword evidence="3" id="KW-0677">Repeat</keyword>
<dbReference type="GO" id="GO:0000922">
    <property type="term" value="C:spindle pole"/>
    <property type="evidence" value="ECO:0007669"/>
    <property type="project" value="TreeGrafter"/>
</dbReference>
<dbReference type="Proteomes" id="UP000095287">
    <property type="component" value="Unplaced"/>
</dbReference>
<dbReference type="GO" id="GO:0005516">
    <property type="term" value="F:calmodulin binding"/>
    <property type="evidence" value="ECO:0007669"/>
    <property type="project" value="UniProtKB-KW"/>
</dbReference>
<dbReference type="Gene3D" id="1.10.418.10">
    <property type="entry name" value="Calponin-like domain"/>
    <property type="match status" value="1"/>
</dbReference>
<protein>
    <submittedName>
        <fullName evidence="6">Calponin-homology (CH) domain-containing protein</fullName>
    </submittedName>
</protein>
<evidence type="ECO:0000256" key="3">
    <source>
        <dbReference type="ARBA" id="ARBA00022737"/>
    </source>
</evidence>
<dbReference type="PANTHER" id="PTHR22706">
    <property type="entry name" value="ASSEMBLY FACTOR FOR SPINDLE MICROTUBULES"/>
    <property type="match status" value="1"/>
</dbReference>